<evidence type="ECO:0000313" key="2">
    <source>
        <dbReference type="EMBL" id="QEC77923.1"/>
    </source>
</evidence>
<name>A0A5B8W2H4_9SPHI</name>
<reference evidence="2 3" key="1">
    <citation type="journal article" date="2013" name="J. Microbiol.">
        <title>Mucilaginibacter ginsenosidivorax sp. nov., with ginsenoside converting activity isolated from sediment.</title>
        <authorList>
            <person name="Kim J.K."/>
            <person name="Choi T.E."/>
            <person name="Liu Q.M."/>
            <person name="Park H.Y."/>
            <person name="Yi T.H."/>
            <person name="Yoon M.H."/>
            <person name="Kim S.C."/>
            <person name="Im W.T."/>
        </authorList>
    </citation>
    <scope>NUCLEOTIDE SEQUENCE [LARGE SCALE GENOMIC DNA]</scope>
    <source>
        <strain evidence="2 3">KHI28</strain>
    </source>
</reference>
<organism evidence="2 3">
    <name type="scientific">Mucilaginibacter ginsenosidivorax</name>
    <dbReference type="NCBI Taxonomy" id="862126"/>
    <lineage>
        <taxon>Bacteria</taxon>
        <taxon>Pseudomonadati</taxon>
        <taxon>Bacteroidota</taxon>
        <taxon>Sphingobacteriia</taxon>
        <taxon>Sphingobacteriales</taxon>
        <taxon>Sphingobacteriaceae</taxon>
        <taxon>Mucilaginibacter</taxon>
    </lineage>
</organism>
<dbReference type="Proteomes" id="UP000321362">
    <property type="component" value="Chromosome"/>
</dbReference>
<sequence>MSSLVAVVIPIYKKKPDNNELMSLKQCLSVLKNYPIIFLGPPNLDAAVYRDVCDNIPFKMITFDELYFDSVAGYNQLMLSPDFYKRFFDYKFILIYQLDAYVFKDELTYWCNQNYDFIGAPHIPHENQAAGIQFLKGYSKFITFINRVFKTKRKISNVGNGGFSLRKTKTCYWLLNILKGKVKAWGTHNEDGFFKYWGNIFYPLFRLPADELALRFSIEESPALSLKKLNDQLPFGCHAFEKHEWETWKPLIFKTHQTPN</sequence>
<accession>A0A5B8W2H4</accession>
<evidence type="ECO:0000313" key="3">
    <source>
        <dbReference type="Proteomes" id="UP000321362"/>
    </source>
</evidence>
<proteinExistence type="predicted"/>
<dbReference type="KEGG" id="mgk:FSB76_19005"/>
<dbReference type="AlphaFoldDB" id="A0A5B8W2H4"/>
<evidence type="ECO:0000259" key="1">
    <source>
        <dbReference type="Pfam" id="PF18922"/>
    </source>
</evidence>
<dbReference type="OrthoDB" id="7391526at2"/>
<keyword evidence="3" id="KW-1185">Reference proteome</keyword>
<feature type="domain" description="DUF5672" evidence="1">
    <location>
        <begin position="58"/>
        <end position="238"/>
    </location>
</feature>
<dbReference type="InterPro" id="IPR043729">
    <property type="entry name" value="DUF5672"/>
</dbReference>
<dbReference type="EMBL" id="CP042437">
    <property type="protein sequence ID" value="QEC77923.1"/>
    <property type="molecule type" value="Genomic_DNA"/>
</dbReference>
<dbReference type="RefSeq" id="WP_147056065.1">
    <property type="nucleotide sequence ID" value="NZ_CP042437.1"/>
</dbReference>
<dbReference type="Pfam" id="PF18922">
    <property type="entry name" value="DUF5672"/>
    <property type="match status" value="1"/>
</dbReference>
<protein>
    <recommendedName>
        <fullName evidence="1">DUF5672 domain-containing protein</fullName>
    </recommendedName>
</protein>
<gene>
    <name evidence="2" type="ORF">FSB76_19005</name>
</gene>